<dbReference type="InterPro" id="IPR036259">
    <property type="entry name" value="MFS_trans_sf"/>
</dbReference>
<dbReference type="GO" id="GO:0005886">
    <property type="term" value="C:plasma membrane"/>
    <property type="evidence" value="ECO:0007669"/>
    <property type="project" value="UniProtKB-SubCell"/>
</dbReference>
<dbReference type="PANTHER" id="PTHR23501:SF197">
    <property type="entry name" value="COMD"/>
    <property type="match status" value="1"/>
</dbReference>
<evidence type="ECO:0000256" key="5">
    <source>
        <dbReference type="SAM" id="Phobius"/>
    </source>
</evidence>
<evidence type="ECO:0000256" key="1">
    <source>
        <dbReference type="ARBA" id="ARBA00004651"/>
    </source>
</evidence>
<protein>
    <submittedName>
        <fullName evidence="7">MFS transporter</fullName>
    </submittedName>
</protein>
<dbReference type="InterPro" id="IPR011701">
    <property type="entry name" value="MFS"/>
</dbReference>
<dbReference type="EMBL" id="CP035758">
    <property type="protein sequence ID" value="QBD76145.1"/>
    <property type="molecule type" value="Genomic_DNA"/>
</dbReference>
<dbReference type="SUPFAM" id="SSF103473">
    <property type="entry name" value="MFS general substrate transporter"/>
    <property type="match status" value="1"/>
</dbReference>
<dbReference type="Gene3D" id="1.20.1720.10">
    <property type="entry name" value="Multidrug resistance protein D"/>
    <property type="match status" value="1"/>
</dbReference>
<dbReference type="Gene3D" id="1.20.1250.20">
    <property type="entry name" value="MFS general substrate transporter like domains"/>
    <property type="match status" value="1"/>
</dbReference>
<feature type="transmembrane region" description="Helical" evidence="5">
    <location>
        <begin position="234"/>
        <end position="255"/>
    </location>
</feature>
<feature type="transmembrane region" description="Helical" evidence="5">
    <location>
        <begin position="339"/>
        <end position="363"/>
    </location>
</feature>
<dbReference type="PANTHER" id="PTHR23501">
    <property type="entry name" value="MAJOR FACILITATOR SUPERFAMILY"/>
    <property type="match status" value="1"/>
</dbReference>
<feature type="transmembrane region" description="Helical" evidence="5">
    <location>
        <begin position="153"/>
        <end position="174"/>
    </location>
</feature>
<proteinExistence type="predicted"/>
<gene>
    <name evidence="7" type="ORF">EPA93_09040</name>
</gene>
<evidence type="ECO:0000313" key="7">
    <source>
        <dbReference type="EMBL" id="QBD76145.1"/>
    </source>
</evidence>
<dbReference type="AlphaFoldDB" id="A0A4P6JLQ5"/>
<feature type="transmembrane region" description="Helical" evidence="5">
    <location>
        <begin position="120"/>
        <end position="141"/>
    </location>
</feature>
<comment type="subcellular location">
    <subcellularLocation>
        <location evidence="1">Cell membrane</location>
        <topology evidence="1">Multi-pass membrane protein</topology>
    </subcellularLocation>
</comment>
<reference evidence="7 8" key="1">
    <citation type="submission" date="2019-01" db="EMBL/GenBank/DDBJ databases">
        <title>Ktedonosporobacter rubrisoli SCAWS-G2.</title>
        <authorList>
            <person name="Huang Y."/>
            <person name="Yan B."/>
        </authorList>
    </citation>
    <scope>NUCLEOTIDE SEQUENCE [LARGE SCALE GENOMIC DNA]</scope>
    <source>
        <strain evidence="7 8">SCAWS-G2</strain>
    </source>
</reference>
<dbReference type="InterPro" id="IPR005829">
    <property type="entry name" value="Sugar_transporter_CS"/>
</dbReference>
<feature type="transmembrane region" description="Helical" evidence="5">
    <location>
        <begin position="397"/>
        <end position="418"/>
    </location>
</feature>
<feature type="domain" description="Major facilitator superfamily (MFS) profile" evidence="6">
    <location>
        <begin position="30"/>
        <end position="507"/>
    </location>
</feature>
<dbReference type="Proteomes" id="UP000290365">
    <property type="component" value="Chromosome"/>
</dbReference>
<feature type="transmembrane region" description="Helical" evidence="5">
    <location>
        <begin position="479"/>
        <end position="502"/>
    </location>
</feature>
<dbReference type="RefSeq" id="WP_129886740.1">
    <property type="nucleotide sequence ID" value="NZ_CP035758.1"/>
</dbReference>
<keyword evidence="8" id="KW-1185">Reference proteome</keyword>
<accession>A0A4P6JLQ5</accession>
<dbReference type="PROSITE" id="PS50850">
    <property type="entry name" value="MFS"/>
    <property type="match status" value="1"/>
</dbReference>
<keyword evidence="2 5" id="KW-0812">Transmembrane</keyword>
<evidence type="ECO:0000256" key="2">
    <source>
        <dbReference type="ARBA" id="ARBA00022692"/>
    </source>
</evidence>
<organism evidence="7 8">
    <name type="scientific">Ktedonosporobacter rubrisoli</name>
    <dbReference type="NCBI Taxonomy" id="2509675"/>
    <lineage>
        <taxon>Bacteria</taxon>
        <taxon>Bacillati</taxon>
        <taxon>Chloroflexota</taxon>
        <taxon>Ktedonobacteria</taxon>
        <taxon>Ktedonobacterales</taxon>
        <taxon>Ktedonosporobacteraceae</taxon>
        <taxon>Ktedonosporobacter</taxon>
    </lineage>
</organism>
<feature type="transmembrane region" description="Helical" evidence="5">
    <location>
        <begin position="194"/>
        <end position="214"/>
    </location>
</feature>
<keyword evidence="3 5" id="KW-1133">Transmembrane helix</keyword>
<feature type="transmembrane region" description="Helical" evidence="5">
    <location>
        <begin position="267"/>
        <end position="285"/>
    </location>
</feature>
<dbReference type="Pfam" id="PF07690">
    <property type="entry name" value="MFS_1"/>
    <property type="match status" value="1"/>
</dbReference>
<dbReference type="GO" id="GO:0022857">
    <property type="term" value="F:transmembrane transporter activity"/>
    <property type="evidence" value="ECO:0007669"/>
    <property type="project" value="InterPro"/>
</dbReference>
<feature type="transmembrane region" description="Helical" evidence="5">
    <location>
        <begin position="306"/>
        <end position="327"/>
    </location>
</feature>
<feature type="transmembrane region" description="Helical" evidence="5">
    <location>
        <begin position="370"/>
        <end position="391"/>
    </location>
</feature>
<dbReference type="KEGG" id="kbs:EPA93_09040"/>
<dbReference type="PROSITE" id="PS00216">
    <property type="entry name" value="SUGAR_TRANSPORT_1"/>
    <property type="match status" value="1"/>
</dbReference>
<feature type="transmembrane region" description="Helical" evidence="5">
    <location>
        <begin position="65"/>
        <end position="83"/>
    </location>
</feature>
<evidence type="ECO:0000256" key="4">
    <source>
        <dbReference type="ARBA" id="ARBA00023136"/>
    </source>
</evidence>
<evidence type="ECO:0000256" key="3">
    <source>
        <dbReference type="ARBA" id="ARBA00022989"/>
    </source>
</evidence>
<feature type="transmembrane region" description="Helical" evidence="5">
    <location>
        <begin position="95"/>
        <end position="114"/>
    </location>
</feature>
<name>A0A4P6JLQ5_KTERU</name>
<sequence length="519" mass="54231">MSTSTSFSSTSSSAPQPGKPQLKGAALASVISALLLSLLLEALDQTVVGTAMPRIIAQLHGLDRYTWVVTGYVLASMTMIPVVGKLSDQFGRKWFLLGGTALFLLGSLLAGTSQTMNQLIAFRVLQGVGAGMGMALVATIFGDLFEAAERAKWMSVFGIVYGVSNLFGPALGGWLAENGPLLGGLVTESSRWRWVFYVNLPIGLLAVLALLIFLPSNLSERTMKARGWASVRHIDVLGAVLSATATICLLLGLTWGSSQMYAWSSPQVLAGLLIGIVLFGLFLLTESKAEEPILPLALFRNQVFSAAAVLSVLQMMILMGLALYLPLFLQGVLGISPTAAGLAMTPLSICMVISGTGSGALVGVLKRYQLIAILAALIMTLGCLLIVLMSASTSLGLATLFMMLVGLGCGVFFTLPMLAAQNALPVQYLGVSTAATRYLGQLGAILGIAIVGTAVNSAISGDLLHNLPTDQAGKHLLSHALQLGFLAVLAFAIIAVIATIFLKDIPFGRASSPDVSGSE</sequence>
<feature type="transmembrane region" description="Helical" evidence="5">
    <location>
        <begin position="438"/>
        <end position="459"/>
    </location>
</feature>
<dbReference type="OrthoDB" id="9800416at2"/>
<dbReference type="InterPro" id="IPR020846">
    <property type="entry name" value="MFS_dom"/>
</dbReference>
<evidence type="ECO:0000259" key="6">
    <source>
        <dbReference type="PROSITE" id="PS50850"/>
    </source>
</evidence>
<evidence type="ECO:0000313" key="8">
    <source>
        <dbReference type="Proteomes" id="UP000290365"/>
    </source>
</evidence>
<keyword evidence="4 5" id="KW-0472">Membrane</keyword>